<gene>
    <name evidence="2" type="ORF">FIV46_14940</name>
</gene>
<dbReference type="InterPro" id="IPR000182">
    <property type="entry name" value="GNAT_dom"/>
</dbReference>
<evidence type="ECO:0000259" key="1">
    <source>
        <dbReference type="PROSITE" id="PS51186"/>
    </source>
</evidence>
<reference evidence="3" key="1">
    <citation type="submission" date="2019-06" db="EMBL/GenBank/DDBJ databases">
        <title>The complete genome of Emcibacter congregatus ZYLT.</title>
        <authorList>
            <person name="Zhao Z."/>
        </authorList>
    </citation>
    <scope>NUCLEOTIDE SEQUENCE [LARGE SCALE GENOMIC DNA]</scope>
    <source>
        <strain evidence="3">MCCC 1A06723</strain>
    </source>
</reference>
<dbReference type="EMBL" id="VFIY01000018">
    <property type="protein sequence ID" value="TPD57417.1"/>
    <property type="molecule type" value="Genomic_DNA"/>
</dbReference>
<evidence type="ECO:0000313" key="2">
    <source>
        <dbReference type="EMBL" id="TPD57417.1"/>
    </source>
</evidence>
<dbReference type="GO" id="GO:0016747">
    <property type="term" value="F:acyltransferase activity, transferring groups other than amino-acyl groups"/>
    <property type="evidence" value="ECO:0007669"/>
    <property type="project" value="InterPro"/>
</dbReference>
<dbReference type="AlphaFoldDB" id="A0A501PBJ7"/>
<accession>A0A501PBJ7</accession>
<dbReference type="InterPro" id="IPR016181">
    <property type="entry name" value="Acyl_CoA_acyltransferase"/>
</dbReference>
<sequence length="189" mass="21743">MKKKLKKIIRYLVSRLYAHEILYLYRHKVPRDIHSEARIELATPENLGTLKAFQTDDQIAKFQEFLEAGDIGYLAFLGDQCVHRSWVVVRKGDIKLHWSLSHALAEGEAYIHYCETAPAARGKKVYPAVLCRICSDLNRDFNIFINVNKKNLASISGIERAGFEKVVENRILIVMGLKFHKAILFENEV</sequence>
<comment type="caution">
    <text evidence="2">The sequence shown here is derived from an EMBL/GenBank/DDBJ whole genome shotgun (WGS) entry which is preliminary data.</text>
</comment>
<protein>
    <recommendedName>
        <fullName evidence="1">N-acetyltransferase domain-containing protein</fullName>
    </recommendedName>
</protein>
<dbReference type="Proteomes" id="UP000319148">
    <property type="component" value="Unassembled WGS sequence"/>
</dbReference>
<dbReference type="OrthoDB" id="825269at2"/>
<dbReference type="SUPFAM" id="SSF55729">
    <property type="entry name" value="Acyl-CoA N-acyltransferases (Nat)"/>
    <property type="match status" value="1"/>
</dbReference>
<name>A0A501PBJ7_9PROT</name>
<dbReference type="RefSeq" id="WP_139941732.1">
    <property type="nucleotide sequence ID" value="NZ_JBHSYP010000005.1"/>
</dbReference>
<dbReference type="Gene3D" id="3.40.630.30">
    <property type="match status" value="1"/>
</dbReference>
<feature type="domain" description="N-acetyltransferase" evidence="1">
    <location>
        <begin position="37"/>
        <end position="180"/>
    </location>
</feature>
<proteinExistence type="predicted"/>
<evidence type="ECO:0000313" key="3">
    <source>
        <dbReference type="Proteomes" id="UP000319148"/>
    </source>
</evidence>
<keyword evidence="3" id="KW-1185">Reference proteome</keyword>
<organism evidence="2 3">
    <name type="scientific">Emcibacter nanhaiensis</name>
    <dbReference type="NCBI Taxonomy" id="1505037"/>
    <lineage>
        <taxon>Bacteria</taxon>
        <taxon>Pseudomonadati</taxon>
        <taxon>Pseudomonadota</taxon>
        <taxon>Alphaproteobacteria</taxon>
        <taxon>Emcibacterales</taxon>
        <taxon>Emcibacteraceae</taxon>
        <taxon>Emcibacter</taxon>
    </lineage>
</organism>
<dbReference type="PROSITE" id="PS51186">
    <property type="entry name" value="GNAT"/>
    <property type="match status" value="1"/>
</dbReference>